<dbReference type="Pfam" id="PF01833">
    <property type="entry name" value="TIG"/>
    <property type="match status" value="1"/>
</dbReference>
<dbReference type="EMBL" id="GL883007">
    <property type="protein sequence ID" value="EGG24380.1"/>
    <property type="molecule type" value="Genomic_DNA"/>
</dbReference>
<dbReference type="AlphaFoldDB" id="F4PJ94"/>
<dbReference type="Gene3D" id="2.60.40.10">
    <property type="entry name" value="Immunoglobulins"/>
    <property type="match status" value="1"/>
</dbReference>
<keyword evidence="3" id="KW-1185">Reference proteome</keyword>
<dbReference type="RefSeq" id="XP_004362231.1">
    <property type="nucleotide sequence ID" value="XM_004362174.1"/>
</dbReference>
<dbReference type="OMA" id="RICQANT"/>
<dbReference type="InterPro" id="IPR014756">
    <property type="entry name" value="Ig_E-set"/>
</dbReference>
<dbReference type="CDD" id="cd00603">
    <property type="entry name" value="IPT_PCSR"/>
    <property type="match status" value="1"/>
</dbReference>
<dbReference type="GeneID" id="14876548"/>
<evidence type="ECO:0000259" key="1">
    <source>
        <dbReference type="Pfam" id="PF01833"/>
    </source>
</evidence>
<accession>F4PJ94</accession>
<name>F4PJ94_CACFS</name>
<gene>
    <name evidence="2" type="ORF">DFA_06530</name>
</gene>
<organism evidence="2 3">
    <name type="scientific">Cavenderia fasciculata</name>
    <name type="common">Slime mold</name>
    <name type="synonym">Dictyostelium fasciculatum</name>
    <dbReference type="NCBI Taxonomy" id="261658"/>
    <lineage>
        <taxon>Eukaryota</taxon>
        <taxon>Amoebozoa</taxon>
        <taxon>Evosea</taxon>
        <taxon>Eumycetozoa</taxon>
        <taxon>Dictyostelia</taxon>
        <taxon>Acytosteliales</taxon>
        <taxon>Cavenderiaceae</taxon>
        <taxon>Cavenderia</taxon>
    </lineage>
</organism>
<dbReference type="InterPro" id="IPR002909">
    <property type="entry name" value="IPT_dom"/>
</dbReference>
<protein>
    <recommendedName>
        <fullName evidence="1">IPT/TIG domain-containing protein</fullName>
    </recommendedName>
</protein>
<reference evidence="3" key="1">
    <citation type="journal article" date="2011" name="Genome Res.">
        <title>Phylogeny-wide analysis of social amoeba genomes highlights ancient origins for complex intercellular communication.</title>
        <authorList>
            <person name="Heidel A.J."/>
            <person name="Lawal H.M."/>
            <person name="Felder M."/>
            <person name="Schilde C."/>
            <person name="Helps N.R."/>
            <person name="Tunggal B."/>
            <person name="Rivero F."/>
            <person name="John U."/>
            <person name="Schleicher M."/>
            <person name="Eichinger L."/>
            <person name="Platzer M."/>
            <person name="Noegel A.A."/>
            <person name="Schaap P."/>
            <person name="Gloeckner G."/>
        </authorList>
    </citation>
    <scope>NUCLEOTIDE SEQUENCE [LARGE SCALE GENOMIC DNA]</scope>
    <source>
        <strain evidence="3">SH3</strain>
    </source>
</reference>
<evidence type="ECO:0000313" key="3">
    <source>
        <dbReference type="Proteomes" id="UP000007797"/>
    </source>
</evidence>
<dbReference type="InterPro" id="IPR013783">
    <property type="entry name" value="Ig-like_fold"/>
</dbReference>
<dbReference type="KEGG" id="dfa:DFA_06530"/>
<dbReference type="SUPFAM" id="SSF81296">
    <property type="entry name" value="E set domains"/>
    <property type="match status" value="1"/>
</dbReference>
<dbReference type="Proteomes" id="UP000007797">
    <property type="component" value="Unassembled WGS sequence"/>
</dbReference>
<proteinExistence type="predicted"/>
<sequence>MNLSPSNVDQLEVAFSRWCQFSTTSNQLVTKLLESSNDGNQDVFKFLNHLSTNYDQETSRLDLCLSSMTVYKICKPMTLVYITQLLATIMSHPITTMTTFGDLSLYKYNHPIDQGQQHQQQLVIIGYNNLICDYLLLSTGQQLDTLISIANKQVCKEAGPILIDVKSEIPTSGGQITITALYFSPETINVLIGDSNTFTATFQQQIDPVTFIYYLPQGSGRNIPITLDLDDDFANNYETIKKKQFFIHYSFPSISVVIQSYDNNIESSSTSTLTIQGANFGSTPNNVQVTIDSDTRCNIETIVDTSLTCQTLTSMVSGHHDIIVTVNGIPTTSTHTHLTLERYTLDETIIGLSLYSLDSPQQQILEKGSWDDRYGVKGIGFSSLQESMIQVFVGDQQCTVESRDERNIIFRISPQVGPNQNTPVTTNFANKQTKLVEYNFNQFSHASAIGYIEYNLMTANSTHGGSMVIFGDHWGFQTNLVQVTINQIPITCKPFGVFVECIIPPGLNDTSNNNNNNNNNNNIQAKVNSIQAIFLNKFKYNDQ</sequence>
<evidence type="ECO:0000313" key="2">
    <source>
        <dbReference type="EMBL" id="EGG24380.1"/>
    </source>
</evidence>
<feature type="domain" description="IPT/TIG" evidence="1">
    <location>
        <begin position="257"/>
        <end position="336"/>
    </location>
</feature>